<sequence length="617" mass="69617">MRFKSDKVGDFQVYAVSGTNTVSFGIDFDSDKIADLMGFAVERHDLENDERYYMYGFKVFESIYPHPDEALVVTTFDQPVQSFVWDDFTAKDGQEYVYYFHPLKGSSKKLDRSLPPIPIRIETEKTFTNGTHDVFFNRGVASSQAYARRFDNKTPEQLKGQKREEALQWLSRNLDEALHEFIKQAKKGDTILGAFYEFRYPNAAKWLKEAVDRGVNVQLVIDAKKNGGRIDKKTGKPAPDFPRTDNKQTVKNAQLPASAIACWREKNVGDIAHNKFMVLLKGSAKKPVQVWTGSTNLSNGGIHGQTNVGHWVRDAAVAERFQAYWQLLSKDPGKSPTDTFAQSKAAMGSFRSDVAGLLEAPTDWTTIQQGTTPVFSPRAGSAVLDMYADMLDRSSTLGCITLAFGISEVFKKRLVTHTATSPLTFLMLEKRDAPRKAKPGTAPKPFIDLNWEHNIYSASGAYIEDPLYRWTRETNAKKLQLNQHVSYIHSKFLLQDPLGPDPIVVTGSANFSDDSTNNNDENMLLIRGERRVADIYFTEFNRLFFHYYFRSVREAISEHKKKGEIGVAAISTSDKSSLFLAERPSDWTSKYKPNSLKTKRVKMFTDMSGASNRPVAP</sequence>
<dbReference type="Gene3D" id="3.30.870.10">
    <property type="entry name" value="Endonuclease Chain A"/>
    <property type="match status" value="2"/>
</dbReference>
<dbReference type="PANTHER" id="PTHR43856">
    <property type="entry name" value="CARDIOLIPIN HYDROLASE"/>
    <property type="match status" value="1"/>
</dbReference>
<dbReference type="GO" id="GO:0016042">
    <property type="term" value="P:lipid catabolic process"/>
    <property type="evidence" value="ECO:0007669"/>
    <property type="project" value="UniProtKB-KW"/>
</dbReference>
<evidence type="ECO:0000256" key="10">
    <source>
        <dbReference type="ARBA" id="ARBA00023098"/>
    </source>
</evidence>
<keyword evidence="9" id="KW-0442">Lipid degradation</keyword>
<comment type="caution">
    <text evidence="13">The sequence shown here is derived from an EMBL/GenBank/DDBJ whole genome shotgun (WGS) entry which is preliminary data.</text>
</comment>
<proteinExistence type="inferred from homology"/>
<comment type="similarity">
    <text evidence="4">Belongs to the phospholipase D family.</text>
</comment>
<comment type="function">
    <text evidence="2">Could be a virulence factor.</text>
</comment>
<gene>
    <name evidence="13" type="ORF">C7I55_26720</name>
</gene>
<dbReference type="OrthoDB" id="9789376at2"/>
<evidence type="ECO:0000256" key="9">
    <source>
        <dbReference type="ARBA" id="ARBA00022963"/>
    </source>
</evidence>
<evidence type="ECO:0000256" key="4">
    <source>
        <dbReference type="ARBA" id="ARBA00008664"/>
    </source>
</evidence>
<dbReference type="InterPro" id="IPR051406">
    <property type="entry name" value="PLD_domain"/>
</dbReference>
<feature type="domain" description="PLD phosphodiesterase" evidence="12">
    <location>
        <begin position="484"/>
        <end position="515"/>
    </location>
</feature>
<dbReference type="GO" id="GO:0004630">
    <property type="term" value="F:phospholipase D activity"/>
    <property type="evidence" value="ECO:0007669"/>
    <property type="project" value="UniProtKB-EC"/>
</dbReference>
<organism evidence="13 14">
    <name type="scientific">Allosphingosinicella deserti</name>
    <dbReference type="NCBI Taxonomy" id="2116704"/>
    <lineage>
        <taxon>Bacteria</taxon>
        <taxon>Pseudomonadati</taxon>
        <taxon>Pseudomonadota</taxon>
        <taxon>Alphaproteobacteria</taxon>
        <taxon>Sphingomonadales</taxon>
        <taxon>Sphingomonadaceae</taxon>
        <taxon>Allosphingosinicella</taxon>
    </lineage>
</organism>
<reference evidence="13 14" key="1">
    <citation type="submission" date="2018-03" db="EMBL/GenBank/DDBJ databases">
        <title>The draft genome of Sphingosinicella sp. GL-C-18.</title>
        <authorList>
            <person name="Liu L."/>
            <person name="Li L."/>
            <person name="Liang L."/>
            <person name="Zhang X."/>
            <person name="Wang T."/>
        </authorList>
    </citation>
    <scope>NUCLEOTIDE SEQUENCE [LARGE SCALE GENOMIC DNA]</scope>
    <source>
        <strain evidence="13 14">GL-C-18</strain>
    </source>
</reference>
<evidence type="ECO:0000313" key="14">
    <source>
        <dbReference type="Proteomes" id="UP000241167"/>
    </source>
</evidence>
<dbReference type="PROSITE" id="PS50035">
    <property type="entry name" value="PLD"/>
    <property type="match status" value="1"/>
</dbReference>
<evidence type="ECO:0000256" key="1">
    <source>
        <dbReference type="ARBA" id="ARBA00000798"/>
    </source>
</evidence>
<dbReference type="AlphaFoldDB" id="A0A2P7QE95"/>
<keyword evidence="14" id="KW-1185">Reference proteome</keyword>
<accession>A0A2P7QE95</accession>
<dbReference type="InterPro" id="IPR001736">
    <property type="entry name" value="PLipase_D/transphosphatidylase"/>
</dbReference>
<dbReference type="Proteomes" id="UP000241167">
    <property type="component" value="Unassembled WGS sequence"/>
</dbReference>
<name>A0A2P7QE95_9SPHN</name>
<evidence type="ECO:0000256" key="2">
    <source>
        <dbReference type="ARBA" id="ARBA00003145"/>
    </source>
</evidence>
<comment type="subcellular location">
    <subcellularLocation>
        <location evidence="3">Secreted</location>
    </subcellularLocation>
</comment>
<evidence type="ECO:0000256" key="5">
    <source>
        <dbReference type="ARBA" id="ARBA00012027"/>
    </source>
</evidence>
<dbReference type="InterPro" id="IPR025202">
    <property type="entry name" value="PLD-like_dom"/>
</dbReference>
<evidence type="ECO:0000256" key="8">
    <source>
        <dbReference type="ARBA" id="ARBA00022801"/>
    </source>
</evidence>
<dbReference type="Pfam" id="PF13091">
    <property type="entry name" value="PLDc_2"/>
    <property type="match status" value="2"/>
</dbReference>
<dbReference type="GO" id="GO:0016891">
    <property type="term" value="F:RNA endonuclease activity producing 5'-phosphomonoesters, hydrolytic mechanism"/>
    <property type="evidence" value="ECO:0007669"/>
    <property type="project" value="TreeGrafter"/>
</dbReference>
<evidence type="ECO:0000256" key="3">
    <source>
        <dbReference type="ARBA" id="ARBA00004613"/>
    </source>
</evidence>
<evidence type="ECO:0000256" key="11">
    <source>
        <dbReference type="ARBA" id="ARBA00029594"/>
    </source>
</evidence>
<evidence type="ECO:0000256" key="7">
    <source>
        <dbReference type="ARBA" id="ARBA00022525"/>
    </source>
</evidence>
<keyword evidence="10" id="KW-0443">Lipid metabolism</keyword>
<comment type="catalytic activity">
    <reaction evidence="1">
        <text>a 1,2-diacyl-sn-glycero-3-phosphocholine + H2O = a 1,2-diacyl-sn-glycero-3-phosphate + choline + H(+)</text>
        <dbReference type="Rhea" id="RHEA:14445"/>
        <dbReference type="ChEBI" id="CHEBI:15354"/>
        <dbReference type="ChEBI" id="CHEBI:15377"/>
        <dbReference type="ChEBI" id="CHEBI:15378"/>
        <dbReference type="ChEBI" id="CHEBI:57643"/>
        <dbReference type="ChEBI" id="CHEBI:58608"/>
        <dbReference type="EC" id="3.1.4.4"/>
    </reaction>
</comment>
<dbReference type="RefSeq" id="WP_106516117.1">
    <property type="nucleotide sequence ID" value="NZ_PXYI01000015.1"/>
</dbReference>
<keyword evidence="7" id="KW-0964">Secreted</keyword>
<keyword evidence="8" id="KW-0378">Hydrolase</keyword>
<evidence type="ECO:0000313" key="13">
    <source>
        <dbReference type="EMBL" id="PSJ36291.1"/>
    </source>
</evidence>
<dbReference type="GO" id="GO:0005576">
    <property type="term" value="C:extracellular region"/>
    <property type="evidence" value="ECO:0007669"/>
    <property type="project" value="UniProtKB-SubCell"/>
</dbReference>
<dbReference type="PANTHER" id="PTHR43856:SF1">
    <property type="entry name" value="MITOCHONDRIAL CARDIOLIPIN HYDROLASE"/>
    <property type="match status" value="1"/>
</dbReference>
<dbReference type="SUPFAM" id="SSF56024">
    <property type="entry name" value="Phospholipase D/nuclease"/>
    <property type="match status" value="2"/>
</dbReference>
<dbReference type="EMBL" id="PXYI01000015">
    <property type="protein sequence ID" value="PSJ36291.1"/>
    <property type="molecule type" value="Genomic_DNA"/>
</dbReference>
<dbReference type="EC" id="3.1.4.4" evidence="5"/>
<protein>
    <recommendedName>
        <fullName evidence="6">Phospholipase D</fullName>
        <ecNumber evidence="5">3.1.4.4</ecNumber>
    </recommendedName>
    <alternativeName>
        <fullName evidence="11">Choline phosphatase</fullName>
    </alternativeName>
</protein>
<evidence type="ECO:0000256" key="6">
    <source>
        <dbReference type="ARBA" id="ARBA00018392"/>
    </source>
</evidence>
<evidence type="ECO:0000259" key="12">
    <source>
        <dbReference type="PROSITE" id="PS50035"/>
    </source>
</evidence>
<dbReference type="GO" id="GO:0006793">
    <property type="term" value="P:phosphorus metabolic process"/>
    <property type="evidence" value="ECO:0007669"/>
    <property type="project" value="UniProtKB-ARBA"/>
</dbReference>